<accession>A0A0S4VF77</accession>
<dbReference type="AlphaFoldDB" id="A0A0S4VF77"/>
<name>A0A0S4VF77_RALSL</name>
<dbReference type="EMBL" id="LN899825">
    <property type="protein sequence ID" value="CUV32905.1"/>
    <property type="molecule type" value="Genomic_DNA"/>
</dbReference>
<dbReference type="EMBL" id="LN899826">
    <property type="protein sequence ID" value="CUV37848.1"/>
    <property type="molecule type" value="Genomic_DNA"/>
</dbReference>
<evidence type="ECO:0000313" key="4">
    <source>
        <dbReference type="EMBL" id="CUV59330.1"/>
    </source>
</evidence>
<reference evidence="2" key="1">
    <citation type="submission" date="2015-10" db="EMBL/GenBank/DDBJ databases">
        <authorList>
            <person name="Gilbert D.G."/>
        </authorList>
    </citation>
    <scope>NUCLEOTIDE SEQUENCE</scope>
    <source>
        <strain evidence="2">Phyl III-seqv23</strain>
    </source>
</reference>
<dbReference type="EMBL" id="LN899822">
    <property type="protein sequence ID" value="CUV59330.1"/>
    <property type="molecule type" value="Genomic_DNA"/>
</dbReference>
<protein>
    <submittedName>
        <fullName evidence="2">Uncharacterized protein</fullName>
    </submittedName>
</protein>
<gene>
    <name evidence="4" type="ORF">RD1301_v1_390002</name>
    <name evidence="1" type="ORF">RUN1744_v1_760073</name>
    <name evidence="2" type="ORF">TD1301_v1_240002</name>
    <name evidence="3" type="ORF">TF3108_v1_30071</name>
</gene>
<evidence type="ECO:0000313" key="3">
    <source>
        <dbReference type="EMBL" id="CUV37848.1"/>
    </source>
</evidence>
<proteinExistence type="predicted"/>
<organism evidence="2">
    <name type="scientific">Ralstonia solanacearum</name>
    <name type="common">Pseudomonas solanacearum</name>
    <dbReference type="NCBI Taxonomy" id="305"/>
    <lineage>
        <taxon>Bacteria</taxon>
        <taxon>Pseudomonadati</taxon>
        <taxon>Pseudomonadota</taxon>
        <taxon>Betaproteobacteria</taxon>
        <taxon>Burkholderiales</taxon>
        <taxon>Burkholderiaceae</taxon>
        <taxon>Ralstonia</taxon>
        <taxon>Ralstonia solanacearum species complex</taxon>
    </lineage>
</organism>
<dbReference type="EMBL" id="LN899823">
    <property type="protein sequence ID" value="CUV24887.1"/>
    <property type="molecule type" value="Genomic_DNA"/>
</dbReference>
<evidence type="ECO:0000313" key="1">
    <source>
        <dbReference type="EMBL" id="CUV24887.1"/>
    </source>
</evidence>
<evidence type="ECO:0000313" key="2">
    <source>
        <dbReference type="EMBL" id="CUV32905.1"/>
    </source>
</evidence>
<sequence length="23" mass="2467">MNCKAVFDALEVPSPQDSLDSLS</sequence>